<accession>A0A4R2PKT6</accession>
<protein>
    <submittedName>
        <fullName evidence="5">Long-chain acyl-CoA synthetase</fullName>
    </submittedName>
</protein>
<dbReference type="Pfam" id="PF23562">
    <property type="entry name" value="AMP-binding_C_3"/>
    <property type="match status" value="1"/>
</dbReference>
<dbReference type="SUPFAM" id="SSF56801">
    <property type="entry name" value="Acetyl-CoA synthetase-like"/>
    <property type="match status" value="1"/>
</dbReference>
<dbReference type="InterPro" id="IPR042099">
    <property type="entry name" value="ANL_N_sf"/>
</dbReference>
<dbReference type="Pfam" id="PF00501">
    <property type="entry name" value="AMP-binding"/>
    <property type="match status" value="1"/>
</dbReference>
<dbReference type="PANTHER" id="PTHR43272:SF33">
    <property type="entry name" value="AMP-BINDING DOMAIN-CONTAINING PROTEIN-RELATED"/>
    <property type="match status" value="1"/>
</dbReference>
<keyword evidence="1" id="KW-0547">Nucleotide-binding</keyword>
<dbReference type="GO" id="GO:0005524">
    <property type="term" value="F:ATP binding"/>
    <property type="evidence" value="ECO:0007669"/>
    <property type="project" value="UniProtKB-KW"/>
</dbReference>
<dbReference type="InParanoid" id="A0A4R2PKT6"/>
<dbReference type="InterPro" id="IPR000873">
    <property type="entry name" value="AMP-dep_synth/lig_dom"/>
</dbReference>
<evidence type="ECO:0000313" key="5">
    <source>
        <dbReference type="EMBL" id="TCP35298.1"/>
    </source>
</evidence>
<dbReference type="GO" id="GO:0004467">
    <property type="term" value="F:long-chain fatty acid-CoA ligase activity"/>
    <property type="evidence" value="ECO:0007669"/>
    <property type="project" value="UniProtKB-EC"/>
</dbReference>
<comment type="caution">
    <text evidence="5">The sequence shown here is derived from an EMBL/GenBank/DDBJ whole genome shotgun (WGS) entry which is preliminary data.</text>
</comment>
<dbReference type="InterPro" id="IPR045851">
    <property type="entry name" value="AMP-bd_C_sf"/>
</dbReference>
<dbReference type="AlphaFoldDB" id="A0A4R2PKT6"/>
<evidence type="ECO:0000256" key="1">
    <source>
        <dbReference type="ARBA" id="ARBA00022741"/>
    </source>
</evidence>
<evidence type="ECO:0000256" key="3">
    <source>
        <dbReference type="ARBA" id="ARBA00024484"/>
    </source>
</evidence>
<dbReference type="Gene3D" id="3.30.300.30">
    <property type="match status" value="1"/>
</dbReference>
<proteinExistence type="predicted"/>
<organism evidence="5 6">
    <name type="scientific">Rhodothalassium salexigens DSM 2132</name>
    <dbReference type="NCBI Taxonomy" id="1188247"/>
    <lineage>
        <taxon>Bacteria</taxon>
        <taxon>Pseudomonadati</taxon>
        <taxon>Pseudomonadota</taxon>
        <taxon>Alphaproteobacteria</taxon>
        <taxon>Rhodothalassiales</taxon>
        <taxon>Rhodothalassiaceae</taxon>
        <taxon>Rhodothalassium</taxon>
    </lineage>
</organism>
<reference evidence="5 6" key="1">
    <citation type="submission" date="2019-03" db="EMBL/GenBank/DDBJ databases">
        <title>Genomic Encyclopedia of Type Strains, Phase IV (KMG-IV): sequencing the most valuable type-strain genomes for metagenomic binning, comparative biology and taxonomic classification.</title>
        <authorList>
            <person name="Goeker M."/>
        </authorList>
    </citation>
    <scope>NUCLEOTIDE SEQUENCE [LARGE SCALE GENOMIC DNA]</scope>
    <source>
        <strain evidence="5 6">DSM 2132</strain>
    </source>
</reference>
<gene>
    <name evidence="5" type="ORF">EV659_104149</name>
</gene>
<comment type="catalytic activity">
    <reaction evidence="3">
        <text>a long-chain fatty acid + ATP + CoA = a long-chain fatty acyl-CoA + AMP + diphosphate</text>
        <dbReference type="Rhea" id="RHEA:15421"/>
        <dbReference type="ChEBI" id="CHEBI:30616"/>
        <dbReference type="ChEBI" id="CHEBI:33019"/>
        <dbReference type="ChEBI" id="CHEBI:57287"/>
        <dbReference type="ChEBI" id="CHEBI:57560"/>
        <dbReference type="ChEBI" id="CHEBI:83139"/>
        <dbReference type="ChEBI" id="CHEBI:456215"/>
        <dbReference type="EC" id="6.2.1.3"/>
    </reaction>
    <physiologicalReaction direction="left-to-right" evidence="3">
        <dbReference type="Rhea" id="RHEA:15422"/>
    </physiologicalReaction>
</comment>
<dbReference type="CDD" id="cd05907">
    <property type="entry name" value="VL_LC_FACS_like"/>
    <property type="match status" value="1"/>
</dbReference>
<keyword evidence="6" id="KW-1185">Reference proteome</keyword>
<evidence type="ECO:0000259" key="4">
    <source>
        <dbReference type="Pfam" id="PF00501"/>
    </source>
</evidence>
<dbReference type="RefSeq" id="WP_132708198.1">
    <property type="nucleotide sequence ID" value="NZ_JACIGF010000004.1"/>
</dbReference>
<dbReference type="PANTHER" id="PTHR43272">
    <property type="entry name" value="LONG-CHAIN-FATTY-ACID--COA LIGASE"/>
    <property type="match status" value="1"/>
</dbReference>
<dbReference type="OrthoDB" id="9803968at2"/>
<evidence type="ECO:0000313" key="6">
    <source>
        <dbReference type="Proteomes" id="UP000295399"/>
    </source>
</evidence>
<keyword evidence="2" id="KW-0067">ATP-binding</keyword>
<feature type="domain" description="AMP-dependent synthetase/ligase" evidence="4">
    <location>
        <begin position="15"/>
        <end position="424"/>
    </location>
</feature>
<dbReference type="Proteomes" id="UP000295399">
    <property type="component" value="Unassembled WGS sequence"/>
</dbReference>
<name>A0A4R2PKT6_RHOSA</name>
<evidence type="ECO:0000256" key="2">
    <source>
        <dbReference type="ARBA" id="ARBA00022840"/>
    </source>
</evidence>
<dbReference type="EMBL" id="SLXO01000004">
    <property type="protein sequence ID" value="TCP35298.1"/>
    <property type="molecule type" value="Genomic_DNA"/>
</dbReference>
<dbReference type="GO" id="GO:0016020">
    <property type="term" value="C:membrane"/>
    <property type="evidence" value="ECO:0007669"/>
    <property type="project" value="TreeGrafter"/>
</dbReference>
<dbReference type="Gene3D" id="3.40.50.12780">
    <property type="entry name" value="N-terminal domain of ligase-like"/>
    <property type="match status" value="1"/>
</dbReference>
<sequence>MLADTSQNLVAMFLDQAAKRTNQPFLWAKTGKAYQSRSWGETAEAVSRLARALRARGIRAGDRVVLVSENRPEWLIADLAIMAAGGVTVPTYTTNTHRDHQHILENSQARAAIVSTARLSQTLLPAAHQSDALEFVITMEPPKVAQSINADMLDWHTVLDEQTPDVAAEREIASTIARSDTACIIYTSGTGGAPKGVMLHHGAVLHNCGAAADVIRSIGLDNHVFLSFLPLSHAYEHSAGQFLPIAIGAQIYYAQGIDKLASNMIEAKPTIMVVVPRLFEMLRMRVTRAMQQKGGVQAAMFERALDLGTKTLAGKPLSRAERMQDRLLEGLVRRKVRDRFGGRLKALVSGGAPLNAEVGQFFMAFGLPLLQGYGQTEAAPVISVNRPGYAKTHTVGPPLKDVRVRIAEDGEILVRGELVMQGYWRNDRETRRAVVDGWLHTGDIGHIDADGHLVITDRKKDIIVNDKGDNVSPQRIEGMLALEPEIGQAMIYGDRKPHLVALIVPDAEWLSQWAHQHGKPGNLAALGDDADLRAALDAAVSRVNKRLNNLEKVRRFVVARAPFEIENEELTPTMKIRRHVIRRNYEPELEALYGGH</sequence>